<dbReference type="OrthoDB" id="538223at2759"/>
<evidence type="ECO:0000313" key="8">
    <source>
        <dbReference type="Proteomes" id="UP000823405"/>
    </source>
</evidence>
<dbReference type="InterPro" id="IPR056251">
    <property type="entry name" value="Arm_rpt_dom"/>
</dbReference>
<feature type="repeat" description="WD" evidence="3">
    <location>
        <begin position="1123"/>
        <end position="1157"/>
    </location>
</feature>
<gene>
    <name evidence="7" type="ORF">BGZ97_005318</name>
</gene>
<feature type="repeat" description="WD" evidence="3">
    <location>
        <begin position="1260"/>
        <end position="1282"/>
    </location>
</feature>
<dbReference type="PANTHER" id="PTHR22847:SF637">
    <property type="entry name" value="WD REPEAT DOMAIN 5B"/>
    <property type="match status" value="1"/>
</dbReference>
<dbReference type="Pfam" id="PF00805">
    <property type="entry name" value="Pentapeptide"/>
    <property type="match status" value="1"/>
</dbReference>
<dbReference type="GO" id="GO:1990234">
    <property type="term" value="C:transferase complex"/>
    <property type="evidence" value="ECO:0007669"/>
    <property type="project" value="UniProtKB-ARBA"/>
</dbReference>
<organism evidence="7 8">
    <name type="scientific">Linnemannia gamsii</name>
    <dbReference type="NCBI Taxonomy" id="64522"/>
    <lineage>
        <taxon>Eukaryota</taxon>
        <taxon>Fungi</taxon>
        <taxon>Fungi incertae sedis</taxon>
        <taxon>Mucoromycota</taxon>
        <taxon>Mortierellomycotina</taxon>
        <taxon>Mortierellomycetes</taxon>
        <taxon>Mortierellales</taxon>
        <taxon>Mortierellaceae</taxon>
        <taxon>Linnemannia</taxon>
    </lineage>
</organism>
<dbReference type="Gene3D" id="2.160.20.80">
    <property type="entry name" value="E3 ubiquitin-protein ligase SopA"/>
    <property type="match status" value="1"/>
</dbReference>
<dbReference type="Gene3D" id="2.130.10.10">
    <property type="entry name" value="YVTN repeat-like/Quinoprotein amine dehydrogenase"/>
    <property type="match status" value="4"/>
</dbReference>
<feature type="domain" description="Arm-like repeat" evidence="6">
    <location>
        <begin position="180"/>
        <end position="554"/>
    </location>
</feature>
<feature type="repeat" description="WD" evidence="3">
    <location>
        <begin position="1538"/>
        <end position="1578"/>
    </location>
</feature>
<dbReference type="InterPro" id="IPR015943">
    <property type="entry name" value="WD40/YVTN_repeat-like_dom_sf"/>
</dbReference>
<name>A0A9P6QQP4_9FUNG</name>
<evidence type="ECO:0008006" key="9">
    <source>
        <dbReference type="Google" id="ProtNLM"/>
    </source>
</evidence>
<dbReference type="InterPro" id="IPR016024">
    <property type="entry name" value="ARM-type_fold"/>
</dbReference>
<dbReference type="SUPFAM" id="SSF141571">
    <property type="entry name" value="Pentapeptide repeat-like"/>
    <property type="match status" value="1"/>
</dbReference>
<feature type="repeat" description="WD" evidence="3">
    <location>
        <begin position="1374"/>
        <end position="1399"/>
    </location>
</feature>
<feature type="repeat" description="WD" evidence="3">
    <location>
        <begin position="1158"/>
        <end position="1200"/>
    </location>
</feature>
<dbReference type="SMART" id="SM00320">
    <property type="entry name" value="WD40"/>
    <property type="match status" value="13"/>
</dbReference>
<dbReference type="PANTHER" id="PTHR22847">
    <property type="entry name" value="WD40 REPEAT PROTEIN"/>
    <property type="match status" value="1"/>
</dbReference>
<evidence type="ECO:0000256" key="1">
    <source>
        <dbReference type="ARBA" id="ARBA00022574"/>
    </source>
</evidence>
<dbReference type="Pfam" id="PF00400">
    <property type="entry name" value="WD40"/>
    <property type="match status" value="8"/>
</dbReference>
<dbReference type="InterPro" id="IPR001680">
    <property type="entry name" value="WD40_rpt"/>
</dbReference>
<feature type="repeat" description="WD" evidence="3">
    <location>
        <begin position="1584"/>
        <end position="1626"/>
    </location>
</feature>
<evidence type="ECO:0000313" key="7">
    <source>
        <dbReference type="EMBL" id="KAG0293528.1"/>
    </source>
</evidence>
<dbReference type="EMBL" id="JAAAIN010002404">
    <property type="protein sequence ID" value="KAG0293528.1"/>
    <property type="molecule type" value="Genomic_DNA"/>
</dbReference>
<feature type="compositionally biased region" description="Low complexity" evidence="4">
    <location>
        <begin position="63"/>
        <end position="75"/>
    </location>
</feature>
<protein>
    <recommendedName>
        <fullName evidence="9">WD40 repeat-like protein</fullName>
    </recommendedName>
</protein>
<dbReference type="InterPro" id="IPR011047">
    <property type="entry name" value="Quinoprotein_ADH-like_sf"/>
</dbReference>
<dbReference type="PROSITE" id="PS50082">
    <property type="entry name" value="WD_REPEATS_2"/>
    <property type="match status" value="7"/>
</dbReference>
<dbReference type="InterPro" id="IPR027417">
    <property type="entry name" value="P-loop_NTPase"/>
</dbReference>
<dbReference type="Proteomes" id="UP000823405">
    <property type="component" value="Unassembled WGS sequence"/>
</dbReference>
<sequence>MPRSDYFRTLHIFDHPLEQLDSQVHDSDSINSTVSIRMRDKFRKFLGMSKSKSESKDVKPMTSNRSSSIVSQVSNDPPGNNQSVLSLPDVHEAKSQPSPPNKSQVIMDIFPHKVLRPVIKTALPRLHERIESTVQLVYCTSLLLQGSLPPSAVHGDDVASDAALCFHEATLNKAELDWLEEMKKYPMEQDHLRWLLTRMVEAFVADNSKDSVKIAEIVALGPVLQKEPYRKLLSSLIKDFGDARILDANLLQGLVELVQSTSSGYLVSNDLVSILSILRARLQGTHLQSTEYSYHLILAVSKVLDVMADHKVQDLDRVLQHEPLSGVLSGLKGSSDPYLMYQACYAFQALQYVPDDESALQAVLRHSTGVVDGLVKVYAVFKLDLASVLEGLGSLQESIGGIVGVVTTVYEGASSLMESGQGVFDSLREGLNTGQKRPWYPAIKAAYAFAQAGQLKDLRQLIFEAPCRRDPLFQWGICQLLGEIAVNPVWAVATRQQATTLLGHLFKVDRDWGHDGNVRAWMLTIVTKLASNSDHAVNTIAHALLQDLNQNKNTSSQHPYPLTARLPIPVSSPILAKVHNIPSVEYDLHKLIVQRLKEAHLPIYIPPMAKANLQASDDDLFPLMDKVQEFLASDRQVMLILGDSGSGKSTFNSHLESVLLQSYTRGGRIPLFINLPAIREPEKELITEQLKSYHFAETKIQELRQQRQFVVICDGYDESQLTTNLHTSNFFNRPDQWDVKLIISCRSQYLGQDYYDRFVPKGAGHYSRPTLDLFQEAAIAPFSKEQIQDYVELYVPLEPRTWTTQDYMSRLTIIPNLIDLVKNPFLLSLSLEALPKVTEGQLDFSIIKITRVLLYDIFVEHWLDVNKRRLQGNVLSKEDRAMLDDLLDAGFVTVGLEFSTKLASAIFDKQEGNPVVHLLIEPSIIQFLCERVKQHPYFEKQLLAVIELSKTDPSAATAAANAITILVRAGVRFNGADLRGIKIPGADLSGSQLDSAHLQDADLTDVIFARSWMRQVDLSGAQMNGVRFGELPFLKEQMSVSICVYSHDGRMLAIGGMEGNLSIYDTTTWSRAYQHYDSGDGRVLSAAFSPNNQQLVCEWNLRTRLWNFANSDTILDLKGSPWVISVVFSPCDKQFASVHDDRTVRSWNSETGECVFVLRGHTGGIAGVAYSSDGKRLVSGSTKDGTIRVWDSETGEPIACWNIAHEKDSHLAISADGKWIVVVFEDKIQITNAFTGEPGPVLNGNNTYRCMASFSNGLWIVTSTADNTLRLWDISSGLLISSFSGHAHQIVACNFSPSGSQLASGDGGGYVRLWEIDTSGAILDLDRPTSRVLTVIYSPDGRSILSRSSVQGLQQWDSLTGVFVPLPLKMGDDVSLLTFSPDGKQIATGHNDGAIRLWSREADTAECTLLGRAGSVTRLDYSPCGRWIVSVSAIQARLWDLHTNEHPGVIVSMKMFTQAFFCVTMAATGQIVLNPDSGTLRLYDPRTQDPCSALKEISVDFVIRSLDCSPDGQKLVIGSFDGIVYLRDFRSDKLCVELKGHGTSVDAVAYSPCGKWILASGDDKVRVWRLRTGEVSSWSCVAVVGGCSKRISRLAWKPAVALEFVTGCDDGSIRVWRIMSHEDADGGDVSVQMLWGNNVGLLCTSKLIFRGAIGLSPMNQRLLVQRGAIDGSPPSERHEANGEEAD</sequence>
<proteinExistence type="predicted"/>
<evidence type="ECO:0000256" key="3">
    <source>
        <dbReference type="PROSITE-ProRule" id="PRU00221"/>
    </source>
</evidence>
<evidence type="ECO:0000259" key="5">
    <source>
        <dbReference type="Pfam" id="PF05729"/>
    </source>
</evidence>
<dbReference type="CDD" id="cd00200">
    <property type="entry name" value="WD40"/>
    <property type="match status" value="1"/>
</dbReference>
<keyword evidence="1 3" id="KW-0853">WD repeat</keyword>
<evidence type="ECO:0000256" key="4">
    <source>
        <dbReference type="SAM" id="MobiDB-lite"/>
    </source>
</evidence>
<dbReference type="SUPFAM" id="SSF48371">
    <property type="entry name" value="ARM repeat"/>
    <property type="match status" value="1"/>
</dbReference>
<feature type="domain" description="NACHT" evidence="5">
    <location>
        <begin position="637"/>
        <end position="794"/>
    </location>
</feature>
<dbReference type="InterPro" id="IPR007111">
    <property type="entry name" value="NACHT_NTPase"/>
</dbReference>
<dbReference type="InterPro" id="IPR001646">
    <property type="entry name" value="5peptide_repeat"/>
</dbReference>
<feature type="repeat" description="WD" evidence="3">
    <location>
        <begin position="1283"/>
        <end position="1324"/>
    </location>
</feature>
<keyword evidence="2" id="KW-0677">Repeat</keyword>
<comment type="caution">
    <text evidence="7">The sequence shown here is derived from an EMBL/GenBank/DDBJ whole genome shotgun (WGS) entry which is preliminary data.</text>
</comment>
<accession>A0A9P6QQP4</accession>
<dbReference type="InterPro" id="IPR019775">
    <property type="entry name" value="WD40_repeat_CS"/>
</dbReference>
<dbReference type="Gene3D" id="3.40.50.300">
    <property type="entry name" value="P-loop containing nucleotide triphosphate hydrolases"/>
    <property type="match status" value="1"/>
</dbReference>
<reference evidence="7" key="1">
    <citation type="journal article" date="2020" name="Fungal Divers.">
        <title>Resolving the Mortierellaceae phylogeny through synthesis of multi-gene phylogenetics and phylogenomics.</title>
        <authorList>
            <person name="Vandepol N."/>
            <person name="Liber J."/>
            <person name="Desiro A."/>
            <person name="Na H."/>
            <person name="Kennedy M."/>
            <person name="Barry K."/>
            <person name="Grigoriev I.V."/>
            <person name="Miller A.N."/>
            <person name="O'Donnell K."/>
            <person name="Stajich J.E."/>
            <person name="Bonito G."/>
        </authorList>
    </citation>
    <scope>NUCLEOTIDE SEQUENCE</scope>
    <source>
        <strain evidence="7">NVP60</strain>
    </source>
</reference>
<dbReference type="Pfam" id="PF23948">
    <property type="entry name" value="ARM_5"/>
    <property type="match status" value="1"/>
</dbReference>
<feature type="region of interest" description="Disordered" evidence="4">
    <location>
        <begin position="47"/>
        <end position="85"/>
    </location>
</feature>
<evidence type="ECO:0000259" key="6">
    <source>
        <dbReference type="Pfam" id="PF23948"/>
    </source>
</evidence>
<evidence type="ECO:0000256" key="2">
    <source>
        <dbReference type="ARBA" id="ARBA00022737"/>
    </source>
</evidence>
<dbReference type="Pfam" id="PF05729">
    <property type="entry name" value="NACHT"/>
    <property type="match status" value="1"/>
</dbReference>
<keyword evidence="8" id="KW-1185">Reference proteome</keyword>
<dbReference type="PROSITE" id="PS50231">
    <property type="entry name" value="RICIN_B_LECTIN"/>
    <property type="match status" value="1"/>
</dbReference>
<dbReference type="PROSITE" id="PS00678">
    <property type="entry name" value="WD_REPEATS_1"/>
    <property type="match status" value="2"/>
</dbReference>
<dbReference type="SUPFAM" id="SSF52540">
    <property type="entry name" value="P-loop containing nucleoside triphosphate hydrolases"/>
    <property type="match status" value="1"/>
</dbReference>
<dbReference type="SUPFAM" id="SSF50998">
    <property type="entry name" value="Quinoprotein alcohol dehydrogenase-like"/>
    <property type="match status" value="2"/>
</dbReference>
<dbReference type="PROSITE" id="PS50294">
    <property type="entry name" value="WD_REPEATS_REGION"/>
    <property type="match status" value="3"/>
</dbReference>